<feature type="compositionally biased region" description="Basic residues" evidence="1">
    <location>
        <begin position="360"/>
        <end position="375"/>
    </location>
</feature>
<accession>A0ABQ8UB09</accession>
<keyword evidence="3" id="KW-1185">Reference proteome</keyword>
<evidence type="ECO:0000313" key="2">
    <source>
        <dbReference type="EMBL" id="KAJ4454802.1"/>
    </source>
</evidence>
<comment type="caution">
    <text evidence="2">The sequence shown here is derived from an EMBL/GenBank/DDBJ whole genome shotgun (WGS) entry which is preliminary data.</text>
</comment>
<feature type="compositionally biased region" description="Polar residues" evidence="1">
    <location>
        <begin position="169"/>
        <end position="180"/>
    </location>
</feature>
<dbReference type="EMBL" id="JAPMOS010000133">
    <property type="protein sequence ID" value="KAJ4454802.1"/>
    <property type="molecule type" value="Genomic_DNA"/>
</dbReference>
<protein>
    <submittedName>
        <fullName evidence="2">Uncharacterized protein</fullName>
    </submittedName>
</protein>
<feature type="compositionally biased region" description="Low complexity" evidence="1">
    <location>
        <begin position="183"/>
        <end position="194"/>
    </location>
</feature>
<feature type="compositionally biased region" description="Low complexity" evidence="1">
    <location>
        <begin position="376"/>
        <end position="388"/>
    </location>
</feature>
<proteinExistence type="predicted"/>
<gene>
    <name evidence="2" type="ORF">PAPYR_10412</name>
</gene>
<name>A0ABQ8UB09_9EUKA</name>
<evidence type="ECO:0000256" key="1">
    <source>
        <dbReference type="SAM" id="MobiDB-lite"/>
    </source>
</evidence>
<evidence type="ECO:0000313" key="3">
    <source>
        <dbReference type="Proteomes" id="UP001141327"/>
    </source>
</evidence>
<sequence>MLFFDSNQAQQLNDSERDLFLEKPAKVLSPSIRRQEHSSRAPAEVPPFVVKDWKYLQKPESFDGHLEKTSPVRLGLSVQLQSRAQDLREQRTQTNQLLEQQHQTATLVRRDSTRAKLHETIARRQRIEDTLGIPQRRAHSCAPRPPQPPAAPTPILPPILPPIRARTSPGAQTASISTSPHHPGAAPGSPTTPARVSYPDLHTYLRPSALDVIAMRLGARTATCKASAPRGTTAAPFAGPAWRAEREWVRCRVPPVEEQLQVECRRERNRALAEATQTHEEAYEREMALLEMNAFDRLAKVALSACEKTPRPHIMLRGVVVPPKSASPYPLAPTPDSQQQQPPPPVEDSPPTTPEGGGKVKSRHRHHRHHRHRRSAATAEGTASGSVSRSDQPLTDAGAGGEAGGEADVLVMGSGESQDMGDGGGDVLLGYDAVSEEGFAGR</sequence>
<feature type="compositionally biased region" description="Pro residues" evidence="1">
    <location>
        <begin position="341"/>
        <end position="353"/>
    </location>
</feature>
<feature type="region of interest" description="Disordered" evidence="1">
    <location>
        <begin position="130"/>
        <end position="198"/>
    </location>
</feature>
<feature type="compositionally biased region" description="Pro residues" evidence="1">
    <location>
        <begin position="143"/>
        <end position="161"/>
    </location>
</feature>
<reference evidence="2" key="1">
    <citation type="journal article" date="2022" name="bioRxiv">
        <title>Genomics of Preaxostyla Flagellates Illuminates Evolutionary Transitions and the Path Towards Mitochondrial Loss.</title>
        <authorList>
            <person name="Novak L.V.F."/>
            <person name="Treitli S.C."/>
            <person name="Pyrih J."/>
            <person name="Halakuc P."/>
            <person name="Pipaliya S.V."/>
            <person name="Vacek V."/>
            <person name="Brzon O."/>
            <person name="Soukal P."/>
            <person name="Eme L."/>
            <person name="Dacks J.B."/>
            <person name="Karnkowska A."/>
            <person name="Elias M."/>
            <person name="Hampl V."/>
        </authorList>
    </citation>
    <scope>NUCLEOTIDE SEQUENCE</scope>
    <source>
        <strain evidence="2">RCP-MX</strain>
    </source>
</reference>
<dbReference type="Proteomes" id="UP001141327">
    <property type="component" value="Unassembled WGS sequence"/>
</dbReference>
<organism evidence="2 3">
    <name type="scientific">Paratrimastix pyriformis</name>
    <dbReference type="NCBI Taxonomy" id="342808"/>
    <lineage>
        <taxon>Eukaryota</taxon>
        <taxon>Metamonada</taxon>
        <taxon>Preaxostyla</taxon>
        <taxon>Paratrimastigidae</taxon>
        <taxon>Paratrimastix</taxon>
    </lineage>
</organism>
<feature type="region of interest" description="Disordered" evidence="1">
    <location>
        <begin position="326"/>
        <end position="429"/>
    </location>
</feature>